<protein>
    <recommendedName>
        <fullName evidence="9">Protein-export membrane protein SecF</fullName>
    </recommendedName>
</protein>
<name>A0A926DGH2_9FIRM</name>
<comment type="subcellular location">
    <subcellularLocation>
        <location evidence="1 9">Cell membrane</location>
        <topology evidence="1 9">Multi-pass membrane protein</topology>
    </subcellularLocation>
</comment>
<dbReference type="InterPro" id="IPR055344">
    <property type="entry name" value="SecD_SecF_C_bact"/>
</dbReference>
<keyword evidence="4 9" id="KW-0812">Transmembrane</keyword>
<evidence type="ECO:0000313" key="12">
    <source>
        <dbReference type="Proteomes" id="UP000617951"/>
    </source>
</evidence>
<dbReference type="RefSeq" id="WP_249279580.1">
    <property type="nucleotide sequence ID" value="NZ_JACRSS010000001.1"/>
</dbReference>
<evidence type="ECO:0000256" key="8">
    <source>
        <dbReference type="ARBA" id="ARBA00023136"/>
    </source>
</evidence>
<evidence type="ECO:0000256" key="3">
    <source>
        <dbReference type="ARBA" id="ARBA00022475"/>
    </source>
</evidence>
<dbReference type="GO" id="GO:0005886">
    <property type="term" value="C:plasma membrane"/>
    <property type="evidence" value="ECO:0007669"/>
    <property type="project" value="UniProtKB-SubCell"/>
</dbReference>
<evidence type="ECO:0000256" key="4">
    <source>
        <dbReference type="ARBA" id="ARBA00022692"/>
    </source>
</evidence>
<evidence type="ECO:0000256" key="6">
    <source>
        <dbReference type="ARBA" id="ARBA00022989"/>
    </source>
</evidence>
<keyword evidence="7 9" id="KW-0811">Translocation</keyword>
<comment type="similarity">
    <text evidence="9">Belongs to the SecD/SecF family. SecF subfamily.</text>
</comment>
<sequence length="306" mass="33292">MILKNFKWFTLLIILFVVAALIVGFSCGGLNLGIDFTGGSLVTVKINEDYDSEAVRQAALEVDGISGDVSVVKAGENMTEAVIRIQNSGSEATEESLALQMVENIQKIYPNASYEGIESVGGTASGDLITSAVMAVVITSVLMLIYIWIRFDLFSGIGAVLALVHDVIIMICVMCIFRIQVDSTFIAACLTIVGYSINATVIIFDRVRENMRTLNPKEYTKAKLLDRSVKESLERTINTSLTTLIMIVALYIFGVESIKVFALPIIVGIIVGTYSSNLLAGSIWMLLLEKFGKQGVGGRKRVKAIR</sequence>
<comment type="function">
    <text evidence="9">Part of the Sec protein translocase complex. Interacts with the SecYEG preprotein conducting channel. SecDF uses the proton motive force (PMF) to complete protein translocation after the ATP-dependent function of SecA.</text>
</comment>
<dbReference type="InterPro" id="IPR022813">
    <property type="entry name" value="SecD/SecF_arch_bac"/>
</dbReference>
<dbReference type="InterPro" id="IPR048634">
    <property type="entry name" value="SecD_SecF_C"/>
</dbReference>
<dbReference type="Pfam" id="PF07549">
    <property type="entry name" value="Sec_GG"/>
    <property type="match status" value="1"/>
</dbReference>
<keyword evidence="3 9" id="KW-1003">Cell membrane</keyword>
<dbReference type="EMBL" id="JACRSS010000001">
    <property type="protein sequence ID" value="MBC8537706.1"/>
    <property type="molecule type" value="Genomic_DNA"/>
</dbReference>
<feature type="transmembrane region" description="Helical" evidence="9">
    <location>
        <begin position="12"/>
        <end position="34"/>
    </location>
</feature>
<gene>
    <name evidence="9 11" type="primary">secF</name>
    <name evidence="11" type="ORF">H8693_02015</name>
</gene>
<dbReference type="NCBIfam" id="TIGR00916">
    <property type="entry name" value="2A0604s01"/>
    <property type="match status" value="1"/>
</dbReference>
<dbReference type="PANTHER" id="PTHR30081:SF8">
    <property type="entry name" value="PROTEIN TRANSLOCASE SUBUNIT SECF"/>
    <property type="match status" value="1"/>
</dbReference>
<dbReference type="AlphaFoldDB" id="A0A926DGH2"/>
<reference evidence="11" key="1">
    <citation type="submission" date="2020-08" db="EMBL/GenBank/DDBJ databases">
        <title>Genome public.</title>
        <authorList>
            <person name="Liu C."/>
            <person name="Sun Q."/>
        </authorList>
    </citation>
    <scope>NUCLEOTIDE SEQUENCE</scope>
    <source>
        <strain evidence="11">NSJ-63</strain>
    </source>
</reference>
<comment type="caution">
    <text evidence="11">The sequence shown here is derived from an EMBL/GenBank/DDBJ whole genome shotgun (WGS) entry which is preliminary data.</text>
</comment>
<dbReference type="PANTHER" id="PTHR30081">
    <property type="entry name" value="PROTEIN-EXPORT MEMBRANE PROTEIN SEC"/>
    <property type="match status" value="1"/>
</dbReference>
<dbReference type="NCBIfam" id="TIGR00966">
    <property type="entry name" value="transloc_SecF"/>
    <property type="match status" value="1"/>
</dbReference>
<keyword evidence="6 9" id="KW-1133">Transmembrane helix</keyword>
<organism evidence="11 12">
    <name type="scientific">Guopingia tenuis</name>
    <dbReference type="NCBI Taxonomy" id="2763656"/>
    <lineage>
        <taxon>Bacteria</taxon>
        <taxon>Bacillati</taxon>
        <taxon>Bacillota</taxon>
        <taxon>Clostridia</taxon>
        <taxon>Christensenellales</taxon>
        <taxon>Christensenellaceae</taxon>
        <taxon>Guopingia</taxon>
    </lineage>
</organism>
<dbReference type="PRINTS" id="PR01755">
    <property type="entry name" value="SECFTRNLCASE"/>
</dbReference>
<dbReference type="GO" id="GO:0015450">
    <property type="term" value="F:protein-transporting ATPase activity"/>
    <property type="evidence" value="ECO:0007669"/>
    <property type="project" value="InterPro"/>
</dbReference>
<keyword evidence="2 9" id="KW-0813">Transport</keyword>
<dbReference type="PROSITE" id="PS51257">
    <property type="entry name" value="PROKAR_LIPOPROTEIN"/>
    <property type="match status" value="1"/>
</dbReference>
<dbReference type="GO" id="GO:0006605">
    <property type="term" value="P:protein targeting"/>
    <property type="evidence" value="ECO:0007669"/>
    <property type="project" value="UniProtKB-UniRule"/>
</dbReference>
<accession>A0A926DGH2</accession>
<feature type="transmembrane region" description="Helical" evidence="9">
    <location>
        <begin position="128"/>
        <end position="149"/>
    </location>
</feature>
<dbReference type="InterPro" id="IPR005665">
    <property type="entry name" value="SecF_bac"/>
</dbReference>
<evidence type="ECO:0000256" key="2">
    <source>
        <dbReference type="ARBA" id="ARBA00022448"/>
    </source>
</evidence>
<evidence type="ECO:0000256" key="5">
    <source>
        <dbReference type="ARBA" id="ARBA00022927"/>
    </source>
</evidence>
<dbReference type="GO" id="GO:0065002">
    <property type="term" value="P:intracellular protein transmembrane transport"/>
    <property type="evidence" value="ECO:0007669"/>
    <property type="project" value="UniProtKB-UniRule"/>
</dbReference>
<evidence type="ECO:0000313" key="11">
    <source>
        <dbReference type="EMBL" id="MBC8537706.1"/>
    </source>
</evidence>
<evidence type="ECO:0000259" key="10">
    <source>
        <dbReference type="Pfam" id="PF02355"/>
    </source>
</evidence>
<evidence type="ECO:0000256" key="7">
    <source>
        <dbReference type="ARBA" id="ARBA00023010"/>
    </source>
</evidence>
<feature type="transmembrane region" description="Helical" evidence="9">
    <location>
        <begin position="185"/>
        <end position="204"/>
    </location>
</feature>
<dbReference type="InterPro" id="IPR022646">
    <property type="entry name" value="SecD/SecF_CS"/>
</dbReference>
<comment type="subunit">
    <text evidence="9">Forms a complex with SecD. Part of the essential Sec protein translocation apparatus which comprises SecA, SecYEG and auxiliary proteins SecDF. Other proteins may also be involved.</text>
</comment>
<dbReference type="GO" id="GO:0043952">
    <property type="term" value="P:protein transport by the Sec complex"/>
    <property type="evidence" value="ECO:0007669"/>
    <property type="project" value="UniProtKB-UniRule"/>
</dbReference>
<proteinExistence type="inferred from homology"/>
<evidence type="ECO:0000256" key="1">
    <source>
        <dbReference type="ARBA" id="ARBA00004651"/>
    </source>
</evidence>
<feature type="transmembrane region" description="Helical" evidence="9">
    <location>
        <begin position="261"/>
        <end position="287"/>
    </location>
</feature>
<dbReference type="HAMAP" id="MF_01464_B">
    <property type="entry name" value="SecF_B"/>
    <property type="match status" value="1"/>
</dbReference>
<dbReference type="InterPro" id="IPR022645">
    <property type="entry name" value="SecD/SecF_bac"/>
</dbReference>
<dbReference type="Pfam" id="PF02355">
    <property type="entry name" value="SecD_SecF_C"/>
    <property type="match status" value="1"/>
</dbReference>
<feature type="domain" description="Protein export membrane protein SecD/SecF C-terminal" evidence="10">
    <location>
        <begin position="104"/>
        <end position="289"/>
    </location>
</feature>
<feature type="transmembrane region" description="Helical" evidence="9">
    <location>
        <begin position="156"/>
        <end position="179"/>
    </location>
</feature>
<dbReference type="Gene3D" id="1.20.1640.10">
    <property type="entry name" value="Multidrug efflux transporter AcrB transmembrane domain"/>
    <property type="match status" value="1"/>
</dbReference>
<keyword evidence="8 9" id="KW-0472">Membrane</keyword>
<dbReference type="SUPFAM" id="SSF82866">
    <property type="entry name" value="Multidrug efflux transporter AcrB transmembrane domain"/>
    <property type="match status" value="1"/>
</dbReference>
<keyword evidence="12" id="KW-1185">Reference proteome</keyword>
<evidence type="ECO:0000256" key="9">
    <source>
        <dbReference type="HAMAP-Rule" id="MF_01464"/>
    </source>
</evidence>
<keyword evidence="5 9" id="KW-0653">Protein transport</keyword>
<feature type="transmembrane region" description="Helical" evidence="9">
    <location>
        <begin position="237"/>
        <end position="255"/>
    </location>
</feature>
<dbReference type="Proteomes" id="UP000617951">
    <property type="component" value="Unassembled WGS sequence"/>
</dbReference>